<dbReference type="STRING" id="1390249.BHU72_06040"/>
<dbReference type="PANTHER" id="PTHR37291">
    <property type="entry name" value="5-METHYLCYTOSINE-SPECIFIC RESTRICTION ENZYME B"/>
    <property type="match status" value="1"/>
</dbReference>
<dbReference type="InterPro" id="IPR027417">
    <property type="entry name" value="P-loop_NTPase"/>
</dbReference>
<dbReference type="InterPro" id="IPR052934">
    <property type="entry name" value="Methyl-DNA_Rec/Restrict_Enz"/>
</dbReference>
<evidence type="ECO:0000313" key="1">
    <source>
        <dbReference type="EMBL" id="OEH85169.1"/>
    </source>
</evidence>
<accession>A0A1E5L5C5</accession>
<evidence type="ECO:0000313" key="2">
    <source>
        <dbReference type="Proteomes" id="UP000095255"/>
    </source>
</evidence>
<sequence length="741" mass="83924">MQRPGNMLIYKDIDLKLGIKSSLPNVKATLALFILIWKSEGRPAEVKYSVQDGESIRISDELMNKLVAYSSPVYSAHGVSDDQFRQTVNNNQLLKSQMEALIVAFELYWKLGEIVFQDNTKPVSSERTGGVRYPKEIHFTLNMDIIDVAMAVTEEKYKEVLLNWLGLNVATSEREDKLLKSVLTAMSETAVFKLDDSGQDVIFNQDSIYRKLLTTTAPVDINGDKEAKGSLRVLKTSLSDGTNPYLNYSRGTVTYSNDPDLRLADYQKRVSTFLSLSTTKIVGIDEYEEVQGRADTVHESNGNYLTNPSSAESIKFKTGYQTDKFHHNRIIFGAPGTGKSYTLNRDKDILFENGGEYERVTFHPDYSYANFVGTYKPTMVVDAVENLIGSEDERDVLTVLLDDKTAQEKYNLLYDKFKDGDLTRLPLLLGLYNDDKFKTKKKDGSDASGDNSVERNHGRAIRPYVNLISNNRPASEIAYEYVPGPFMRTYVKALKNAKSENPKPYLLIVEEINRSNVAAVFGDIFQLLDRDEDNVSEYAIQTSEDIKKYLAKELGGKPQEYSEIKIPDNMFIWATMNSADQGVFPMDTAFKRRWDFTYLGIDDSEEKIAGKTVELGKGVNKRIVEWNELRKAINTELLSYKLNEDKLLGPYFLSKKIVPETEPIDPQKFIATFKSKVIMYLFDDAAKQKRQTLFDGCNDKTKYSSICKEFEDKGIFIFAKNISNKFPAPAPAINITEDGAE</sequence>
<reference evidence="1 2" key="1">
    <citation type="submission" date="2016-09" db="EMBL/GenBank/DDBJ databases">
        <title>Desulfuribacillus arsenicus sp. nov., an obligately anaerobic, dissimilatory arsenic- and antimonate-reducing bacterium isolated from anoxic sediments.</title>
        <authorList>
            <person name="Abin C.A."/>
            <person name="Hollibaugh J.T."/>
        </authorList>
    </citation>
    <scope>NUCLEOTIDE SEQUENCE [LARGE SCALE GENOMIC DNA]</scope>
    <source>
        <strain evidence="1 2">MLFW-2</strain>
    </source>
</reference>
<dbReference type="RefSeq" id="WP_069702496.1">
    <property type="nucleotide sequence ID" value="NZ_MJAT01000033.1"/>
</dbReference>
<dbReference type="AlphaFoldDB" id="A0A1E5L5C5"/>
<gene>
    <name evidence="1" type="ORF">BHU72_06040</name>
</gene>
<evidence type="ECO:0008006" key="3">
    <source>
        <dbReference type="Google" id="ProtNLM"/>
    </source>
</evidence>
<keyword evidence="2" id="KW-1185">Reference proteome</keyword>
<dbReference type="OrthoDB" id="9781481at2"/>
<proteinExistence type="predicted"/>
<name>A0A1E5L5C5_9FIRM</name>
<dbReference type="PANTHER" id="PTHR37291:SF1">
    <property type="entry name" value="TYPE IV METHYL-DIRECTED RESTRICTION ENZYME ECOKMCRB SUBUNIT"/>
    <property type="match status" value="1"/>
</dbReference>
<comment type="caution">
    <text evidence="1">The sequence shown here is derived from an EMBL/GenBank/DDBJ whole genome shotgun (WGS) entry which is preliminary data.</text>
</comment>
<dbReference type="Gene3D" id="3.40.50.300">
    <property type="entry name" value="P-loop containing nucleotide triphosphate hydrolases"/>
    <property type="match status" value="1"/>
</dbReference>
<protein>
    <recommendedName>
        <fullName evidence="3">ATPase dynein-related AAA domain-containing protein</fullName>
    </recommendedName>
</protein>
<dbReference type="Proteomes" id="UP000095255">
    <property type="component" value="Unassembled WGS sequence"/>
</dbReference>
<dbReference type="SUPFAM" id="SSF52540">
    <property type="entry name" value="P-loop containing nucleoside triphosphate hydrolases"/>
    <property type="match status" value="1"/>
</dbReference>
<dbReference type="EMBL" id="MJAT01000033">
    <property type="protein sequence ID" value="OEH85169.1"/>
    <property type="molecule type" value="Genomic_DNA"/>
</dbReference>
<organism evidence="1 2">
    <name type="scientific">Desulfuribacillus stibiiarsenatis</name>
    <dbReference type="NCBI Taxonomy" id="1390249"/>
    <lineage>
        <taxon>Bacteria</taxon>
        <taxon>Bacillati</taxon>
        <taxon>Bacillota</taxon>
        <taxon>Desulfuribacillia</taxon>
        <taxon>Desulfuribacillales</taxon>
        <taxon>Desulfuribacillaceae</taxon>
        <taxon>Desulfuribacillus</taxon>
    </lineage>
</organism>